<proteinExistence type="predicted"/>
<reference evidence="1 2" key="1">
    <citation type="submission" date="2015-05" db="EMBL/GenBank/DDBJ databases">
        <authorList>
            <person name="Dickey A."/>
            <person name="Clawson M."/>
            <person name="Bono J."/>
            <person name="Loy J.D."/>
        </authorList>
    </citation>
    <scope>NUCLEOTIDE SEQUENCE [LARGE SCALE GENOMIC DNA]</scope>
    <source>
        <strain evidence="1 2">22581</strain>
    </source>
</reference>
<gene>
    <name evidence="1" type="ORF">AAX06_09905</name>
</gene>
<dbReference type="Proteomes" id="UP000077465">
    <property type="component" value="Chromosome"/>
</dbReference>
<evidence type="ECO:0000313" key="2">
    <source>
        <dbReference type="Proteomes" id="UP000077465"/>
    </source>
</evidence>
<protein>
    <submittedName>
        <fullName evidence="1">CopG family transcriptional regulator</fullName>
    </submittedName>
</protein>
<dbReference type="EMBL" id="CP011376">
    <property type="protein sequence ID" value="AKG08400.1"/>
    <property type="molecule type" value="Genomic_DNA"/>
</dbReference>
<name>A0AAC8PWS9_9GAMM</name>
<accession>A0AAC8PWS9</accession>
<dbReference type="RefSeq" id="WP_046696326.1">
    <property type="nucleotide sequence ID" value="NZ_CP011376.1"/>
</dbReference>
<evidence type="ECO:0000313" key="1">
    <source>
        <dbReference type="EMBL" id="AKG08400.1"/>
    </source>
</evidence>
<organism evidence="1 2">
    <name type="scientific">Moraxella bovoculi</name>
    <dbReference type="NCBI Taxonomy" id="386891"/>
    <lineage>
        <taxon>Bacteria</taxon>
        <taxon>Pseudomonadati</taxon>
        <taxon>Pseudomonadota</taxon>
        <taxon>Gammaproteobacteria</taxon>
        <taxon>Moraxellales</taxon>
        <taxon>Moraxellaceae</taxon>
        <taxon>Moraxella</taxon>
    </lineage>
</organism>
<dbReference type="AlphaFoldDB" id="A0AAC8PWS9"/>
<sequence length="72" mass="8057">MSVITLRMTDDKATRLKSMAQAQGISVNRLMDELTSMALTEFDAKTRFMLRAKQGDAKRGIELLDKALQKPA</sequence>